<dbReference type="InterPro" id="IPR006452">
    <property type="entry name" value="Formate_DH_accessory"/>
</dbReference>
<dbReference type="PANTHER" id="PTHR37689">
    <property type="entry name" value="PROTEIN FDHE"/>
    <property type="match status" value="1"/>
</dbReference>
<organism evidence="5 6">
    <name type="scientific">Amaricoccus macauensis</name>
    <dbReference type="NCBI Taxonomy" id="57001"/>
    <lineage>
        <taxon>Bacteria</taxon>
        <taxon>Pseudomonadati</taxon>
        <taxon>Pseudomonadota</taxon>
        <taxon>Alphaproteobacteria</taxon>
        <taxon>Rhodobacterales</taxon>
        <taxon>Paracoccaceae</taxon>
        <taxon>Amaricoccus</taxon>
    </lineage>
</organism>
<feature type="domain" description="FdhE N-terminal" evidence="2">
    <location>
        <begin position="16"/>
        <end position="179"/>
    </location>
</feature>
<evidence type="ECO:0000256" key="1">
    <source>
        <dbReference type="ARBA" id="ARBA00022490"/>
    </source>
</evidence>
<protein>
    <submittedName>
        <fullName evidence="5">FdhE protein</fullName>
    </submittedName>
</protein>
<keyword evidence="1" id="KW-0963">Cytoplasm</keyword>
<dbReference type="Pfam" id="PF24859">
    <property type="entry name" value="FdhE_central"/>
    <property type="match status" value="1"/>
</dbReference>
<dbReference type="RefSeq" id="WP_184148863.1">
    <property type="nucleotide sequence ID" value="NZ_JACHFM010000002.1"/>
</dbReference>
<dbReference type="Pfam" id="PF04216">
    <property type="entry name" value="FdhE_N"/>
    <property type="match status" value="1"/>
</dbReference>
<dbReference type="InterPro" id="IPR024064">
    <property type="entry name" value="FdhE-like_sf"/>
</dbReference>
<feature type="domain" description="FdhE C-terminal" evidence="4">
    <location>
        <begin position="222"/>
        <end position="297"/>
    </location>
</feature>
<accession>A0A840SSV3</accession>
<dbReference type="InterPro" id="IPR056774">
    <property type="entry name" value="FdhE_N"/>
</dbReference>
<dbReference type="GO" id="GO:0051604">
    <property type="term" value="P:protein maturation"/>
    <property type="evidence" value="ECO:0007669"/>
    <property type="project" value="TreeGrafter"/>
</dbReference>
<proteinExistence type="predicted"/>
<dbReference type="NCBIfam" id="TIGR01562">
    <property type="entry name" value="FdhE"/>
    <property type="match status" value="1"/>
</dbReference>
<evidence type="ECO:0000259" key="4">
    <source>
        <dbReference type="Pfam" id="PF24860"/>
    </source>
</evidence>
<dbReference type="CDD" id="cd16341">
    <property type="entry name" value="FdhE"/>
    <property type="match status" value="1"/>
</dbReference>
<dbReference type="PIRSF" id="PIRSF018296">
    <property type="entry name" value="Format_dh_formtn"/>
    <property type="match status" value="1"/>
</dbReference>
<dbReference type="AlphaFoldDB" id="A0A840SSV3"/>
<feature type="domain" description="FdhE central" evidence="3">
    <location>
        <begin position="183"/>
        <end position="221"/>
    </location>
</feature>
<dbReference type="Proteomes" id="UP000549457">
    <property type="component" value="Unassembled WGS sequence"/>
</dbReference>
<evidence type="ECO:0000259" key="2">
    <source>
        <dbReference type="Pfam" id="PF04216"/>
    </source>
</evidence>
<dbReference type="SUPFAM" id="SSF144020">
    <property type="entry name" value="FdhE-like"/>
    <property type="match status" value="1"/>
</dbReference>
<dbReference type="GO" id="GO:0005829">
    <property type="term" value="C:cytosol"/>
    <property type="evidence" value="ECO:0007669"/>
    <property type="project" value="TreeGrafter"/>
</dbReference>
<keyword evidence="6" id="KW-1185">Reference proteome</keyword>
<dbReference type="InterPro" id="IPR056797">
    <property type="entry name" value="FdhE_central"/>
</dbReference>
<sequence>MADDLKTTRLGVIPEPPFVMLPDPGAVFDRRAERLRFLADGSRLGPYLGFLAQIVACQAVLVRELAPVEPLPEDAVAQAIAGAMPPIDRMGLAEAPDLDAILDRLLERVAVVPMPDAADAARRALAGADREARTDILAQVLAGEVAGEDAGPALFAAAAVQVHASRLAATLDAKHLRPVRVGLCPCCGSRPASSIVVGDKRAEGARYAACGICCTLWNEVRIKCLACGTTKGISYRATGEDAVIKAEVCDECRSWVKILYATHDTALEPIADDVASLGLDILMADSDWRRAGFDPFLTGV</sequence>
<name>A0A840SSV3_9RHOB</name>
<comment type="caution">
    <text evidence="5">The sequence shown here is derived from an EMBL/GenBank/DDBJ whole genome shotgun (WGS) entry which is preliminary data.</text>
</comment>
<dbReference type="GO" id="GO:0008199">
    <property type="term" value="F:ferric iron binding"/>
    <property type="evidence" value="ECO:0007669"/>
    <property type="project" value="TreeGrafter"/>
</dbReference>
<dbReference type="PANTHER" id="PTHR37689:SF1">
    <property type="entry name" value="PROTEIN FDHE"/>
    <property type="match status" value="1"/>
</dbReference>
<evidence type="ECO:0000259" key="3">
    <source>
        <dbReference type="Pfam" id="PF24859"/>
    </source>
</evidence>
<dbReference type="Pfam" id="PF24860">
    <property type="entry name" value="FdhE_C"/>
    <property type="match status" value="1"/>
</dbReference>
<evidence type="ECO:0000313" key="5">
    <source>
        <dbReference type="EMBL" id="MBB5222282.1"/>
    </source>
</evidence>
<gene>
    <name evidence="5" type="ORF">HNP73_002218</name>
</gene>
<dbReference type="EMBL" id="JACHFM010000002">
    <property type="protein sequence ID" value="MBB5222282.1"/>
    <property type="molecule type" value="Genomic_DNA"/>
</dbReference>
<reference evidence="5 6" key="1">
    <citation type="submission" date="2020-08" db="EMBL/GenBank/DDBJ databases">
        <title>Genomic Encyclopedia of Type Strains, Phase IV (KMG-IV): sequencing the most valuable type-strain genomes for metagenomic binning, comparative biology and taxonomic classification.</title>
        <authorList>
            <person name="Goeker M."/>
        </authorList>
    </citation>
    <scope>NUCLEOTIDE SEQUENCE [LARGE SCALE GENOMIC DNA]</scope>
    <source>
        <strain evidence="5 6">DSM 101730</strain>
    </source>
</reference>
<evidence type="ECO:0000313" key="6">
    <source>
        <dbReference type="Proteomes" id="UP000549457"/>
    </source>
</evidence>
<dbReference type="InterPro" id="IPR056796">
    <property type="entry name" value="FdhE_C"/>
</dbReference>
<dbReference type="Gene3D" id="3.90.1670.10">
    <property type="entry name" value="FdhE-like domain"/>
    <property type="match status" value="1"/>
</dbReference>